<evidence type="ECO:0000256" key="1">
    <source>
        <dbReference type="SAM" id="MobiDB-lite"/>
    </source>
</evidence>
<evidence type="ECO:0000313" key="2">
    <source>
        <dbReference type="EMBL" id="KAK1762874.1"/>
    </source>
</evidence>
<feature type="region of interest" description="Disordered" evidence="1">
    <location>
        <begin position="121"/>
        <end position="174"/>
    </location>
</feature>
<feature type="compositionally biased region" description="Low complexity" evidence="1">
    <location>
        <begin position="121"/>
        <end position="142"/>
    </location>
</feature>
<proteinExistence type="predicted"/>
<dbReference type="AlphaFoldDB" id="A0AAJ0BTK8"/>
<dbReference type="Proteomes" id="UP001244011">
    <property type="component" value="Unassembled WGS sequence"/>
</dbReference>
<comment type="caution">
    <text evidence="2">The sequence shown here is derived from an EMBL/GenBank/DDBJ whole genome shotgun (WGS) entry which is preliminary data.</text>
</comment>
<sequence>MPPSTRPLWLLLPTESAGWTQPLLAPTPPNGRAPFACKYRVLVDIVSLADAPSAQRAMKLYLDRFETDIAVVTKKLDQKIGQVAVQTEGSVFWVRDAMWVRVVGVPLLKGKRVLSSAGKSFSYGGSGSGNPTSTPQTTVPSTRAGFSYSGGSSNPSQTSNPLAGRETPSTSRPVPILPTLVELATKLDVHLQKYAVQPLEQRKPNLALAGDSKSLKIPWGKTMAVKLADASGTHALKPAYPADGTVASPTQNGSASGEYTIMGKMPGLTTVSLVVVRADNLAVGTVDLQVEVVRE</sequence>
<feature type="compositionally biased region" description="Polar residues" evidence="1">
    <location>
        <begin position="149"/>
        <end position="172"/>
    </location>
</feature>
<dbReference type="RefSeq" id="XP_060279087.1">
    <property type="nucleotide sequence ID" value="XM_060432892.1"/>
</dbReference>
<accession>A0AAJ0BTK8</accession>
<evidence type="ECO:0000313" key="3">
    <source>
        <dbReference type="Proteomes" id="UP001244011"/>
    </source>
</evidence>
<protein>
    <submittedName>
        <fullName evidence="2">Uncharacterized protein</fullName>
    </submittedName>
</protein>
<gene>
    <name evidence="2" type="ORF">QBC33DRAFT_623429</name>
</gene>
<keyword evidence="3" id="KW-1185">Reference proteome</keyword>
<name>A0AAJ0BTK8_9PEZI</name>
<dbReference type="GeneID" id="85316079"/>
<organism evidence="2 3">
    <name type="scientific">Phialemonium atrogriseum</name>
    <dbReference type="NCBI Taxonomy" id="1093897"/>
    <lineage>
        <taxon>Eukaryota</taxon>
        <taxon>Fungi</taxon>
        <taxon>Dikarya</taxon>
        <taxon>Ascomycota</taxon>
        <taxon>Pezizomycotina</taxon>
        <taxon>Sordariomycetes</taxon>
        <taxon>Sordariomycetidae</taxon>
        <taxon>Cephalothecales</taxon>
        <taxon>Cephalothecaceae</taxon>
        <taxon>Phialemonium</taxon>
    </lineage>
</organism>
<reference evidence="2" key="1">
    <citation type="submission" date="2023-06" db="EMBL/GenBank/DDBJ databases">
        <title>Genome-scale phylogeny and comparative genomics of the fungal order Sordariales.</title>
        <authorList>
            <consortium name="Lawrence Berkeley National Laboratory"/>
            <person name="Hensen N."/>
            <person name="Bonometti L."/>
            <person name="Westerberg I."/>
            <person name="Brannstrom I.O."/>
            <person name="Guillou S."/>
            <person name="Cros-Aarteil S."/>
            <person name="Calhoun S."/>
            <person name="Haridas S."/>
            <person name="Kuo A."/>
            <person name="Mondo S."/>
            <person name="Pangilinan J."/>
            <person name="Riley R."/>
            <person name="Labutti K."/>
            <person name="Andreopoulos B."/>
            <person name="Lipzen A."/>
            <person name="Chen C."/>
            <person name="Yanf M."/>
            <person name="Daum C."/>
            <person name="Ng V."/>
            <person name="Clum A."/>
            <person name="Steindorff A."/>
            <person name="Ohm R."/>
            <person name="Martin F."/>
            <person name="Silar P."/>
            <person name="Natvig D."/>
            <person name="Lalanne C."/>
            <person name="Gautier V."/>
            <person name="Ament-Velasquez S.L."/>
            <person name="Kruys A."/>
            <person name="Hutchinson M.I."/>
            <person name="Powell A.J."/>
            <person name="Barry K."/>
            <person name="Miller A.N."/>
            <person name="Grigoriev I.V."/>
            <person name="Debuchy R."/>
            <person name="Gladieux P."/>
            <person name="Thoren M.H."/>
            <person name="Johannesson H."/>
        </authorList>
    </citation>
    <scope>NUCLEOTIDE SEQUENCE</scope>
    <source>
        <strain evidence="2">8032-3</strain>
    </source>
</reference>
<dbReference type="EMBL" id="MU839033">
    <property type="protein sequence ID" value="KAK1762874.1"/>
    <property type="molecule type" value="Genomic_DNA"/>
</dbReference>